<accession>A0ABT0WEC5</accession>
<keyword evidence="2" id="KW-1185">Reference proteome</keyword>
<comment type="caution">
    <text evidence="1">The sequence shown here is derived from an EMBL/GenBank/DDBJ whole genome shotgun (WGS) entry which is preliminary data.</text>
</comment>
<sequence>MKRFLLHHNGEADVGCPIAFTDGLIALLEHFRDERSPELERILEHSKEGIDGEFAIGPQIMSEIQGGSNIPLMFWQLFQMAAILDSMEINFSALPHMQIIQLLPPEFKEQNM</sequence>
<organism evidence="1 2">
    <name type="scientific">Neobacillus pocheonensis</name>
    <dbReference type="NCBI Taxonomy" id="363869"/>
    <lineage>
        <taxon>Bacteria</taxon>
        <taxon>Bacillati</taxon>
        <taxon>Bacillota</taxon>
        <taxon>Bacilli</taxon>
        <taxon>Bacillales</taxon>
        <taxon>Bacillaceae</taxon>
        <taxon>Neobacillus</taxon>
    </lineage>
</organism>
<dbReference type="EMBL" id="JAMQCR010000002">
    <property type="protein sequence ID" value="MCM2534677.1"/>
    <property type="molecule type" value="Genomic_DNA"/>
</dbReference>
<proteinExistence type="predicted"/>
<evidence type="ECO:0000313" key="2">
    <source>
        <dbReference type="Proteomes" id="UP001523262"/>
    </source>
</evidence>
<protein>
    <submittedName>
        <fullName evidence="1">Uncharacterized protein</fullName>
    </submittedName>
</protein>
<gene>
    <name evidence="1" type="ORF">NDK43_22905</name>
</gene>
<evidence type="ECO:0000313" key="1">
    <source>
        <dbReference type="EMBL" id="MCM2534677.1"/>
    </source>
</evidence>
<name>A0ABT0WEC5_9BACI</name>
<dbReference type="Proteomes" id="UP001523262">
    <property type="component" value="Unassembled WGS sequence"/>
</dbReference>
<reference evidence="1 2" key="1">
    <citation type="submission" date="2022-06" db="EMBL/GenBank/DDBJ databases">
        <authorList>
            <person name="Jeon C.O."/>
        </authorList>
    </citation>
    <scope>NUCLEOTIDE SEQUENCE [LARGE SCALE GENOMIC DNA]</scope>
    <source>
        <strain evidence="1 2">KCTC 13943</strain>
    </source>
</reference>